<sequence>MSGHFLSAFYENFKFKNLINKRKPGAFVPGFIYKFKDF</sequence>
<organism evidence="1 2">
    <name type="scientific">Christiangramia flava JLT2011</name>
    <dbReference type="NCBI Taxonomy" id="1229726"/>
    <lineage>
        <taxon>Bacteria</taxon>
        <taxon>Pseudomonadati</taxon>
        <taxon>Bacteroidota</taxon>
        <taxon>Flavobacteriia</taxon>
        <taxon>Flavobacteriales</taxon>
        <taxon>Flavobacteriaceae</taxon>
        <taxon>Christiangramia</taxon>
    </lineage>
</organism>
<evidence type="ECO:0000313" key="2">
    <source>
        <dbReference type="Proteomes" id="UP000186230"/>
    </source>
</evidence>
<name>A0A1L7I3H0_9FLAO</name>
<accession>A0A1L7I3H0</accession>
<dbReference type="KEGG" id="gfl:GRFL_1397"/>
<dbReference type="EMBL" id="CP016359">
    <property type="protein sequence ID" value="APU68121.1"/>
    <property type="molecule type" value="Genomic_DNA"/>
</dbReference>
<protein>
    <submittedName>
        <fullName evidence="1">Uncharacterized protein</fullName>
    </submittedName>
</protein>
<gene>
    <name evidence="1" type="ORF">GRFL_1397</name>
</gene>
<evidence type="ECO:0000313" key="1">
    <source>
        <dbReference type="EMBL" id="APU68121.1"/>
    </source>
</evidence>
<keyword evidence="2" id="KW-1185">Reference proteome</keyword>
<dbReference type="AlphaFoldDB" id="A0A1L7I3H0"/>
<dbReference type="Proteomes" id="UP000186230">
    <property type="component" value="Chromosome"/>
</dbReference>
<proteinExistence type="predicted"/>
<reference evidence="1 2" key="1">
    <citation type="submission" date="2016-07" db="EMBL/GenBank/DDBJ databases">
        <title>Multi-omics approach to identify versatile polysaccharide utilization systems of a marine flavobacterium Gramella flava.</title>
        <authorList>
            <person name="Tang K."/>
        </authorList>
    </citation>
    <scope>NUCLEOTIDE SEQUENCE [LARGE SCALE GENOMIC DNA]</scope>
    <source>
        <strain evidence="1 2">JLT2011</strain>
    </source>
</reference>